<name>A0A6G1KQK8_9PLEO</name>
<feature type="compositionally biased region" description="Polar residues" evidence="1">
    <location>
        <begin position="232"/>
        <end position="241"/>
    </location>
</feature>
<protein>
    <submittedName>
        <fullName evidence="4">Uncharacterized protein</fullName>
    </submittedName>
</protein>
<feature type="region of interest" description="Disordered" evidence="1">
    <location>
        <begin position="205"/>
        <end position="269"/>
    </location>
</feature>
<keyword evidence="5" id="KW-1185">Reference proteome</keyword>
<proteinExistence type="predicted"/>
<organism evidence="4 5">
    <name type="scientific">Pleomassaria siparia CBS 279.74</name>
    <dbReference type="NCBI Taxonomy" id="1314801"/>
    <lineage>
        <taxon>Eukaryota</taxon>
        <taxon>Fungi</taxon>
        <taxon>Dikarya</taxon>
        <taxon>Ascomycota</taxon>
        <taxon>Pezizomycotina</taxon>
        <taxon>Dothideomycetes</taxon>
        <taxon>Pleosporomycetidae</taxon>
        <taxon>Pleosporales</taxon>
        <taxon>Pleomassariaceae</taxon>
        <taxon>Pleomassaria</taxon>
    </lineage>
</organism>
<evidence type="ECO:0000313" key="5">
    <source>
        <dbReference type="Proteomes" id="UP000799428"/>
    </source>
</evidence>
<sequence>MASHLAAQPLFRNLWRISLLTFFVADACAAAQILPNHAITVPTPTPTPTLTTNPPYTTNISQSRRGENIVVVGNGTGETLKTLVTRIVSPSALPVEERKDSILVIDNEDGRTQKTLVTRFASPSALPVEERKDSILVVDHENGRTQKTLVTRFASLSAYGIPGHANIEAGLEERKVVITVVDHVNTKDIKGILVTRAASVSATMLPAKRQTAGPDSLGSKDSRVPPARRSFTKYTLTTRASPTPVPSFPSSRHQPRSDNKHSPSTYPTVSCVDADPSNFPVSRPQIRSKPNGDVFNYDFYCHKGINSARRFTYFTLVHANGTQWVSDYSHSGILKQSHVPLLFIDTDWHLTYHEKIRKALFDHSAPSSDCPQGHCYSRIIPKTPDLRLKHLVDPASLRTSVPGNCGYQVLEINAYGTWRHGTTLGVLGDWHWGGVAPDAALEWIQKIMLTTYPGLEVGLLLAGVLGGPFMVALVWIGWVMRRRRRTRAKACDGRKEEKSH</sequence>
<evidence type="ECO:0000256" key="2">
    <source>
        <dbReference type="SAM" id="Phobius"/>
    </source>
</evidence>
<keyword evidence="2" id="KW-0472">Membrane</keyword>
<feature type="chain" id="PRO_5026234421" evidence="3">
    <location>
        <begin position="31"/>
        <end position="500"/>
    </location>
</feature>
<feature type="transmembrane region" description="Helical" evidence="2">
    <location>
        <begin position="457"/>
        <end position="479"/>
    </location>
</feature>
<accession>A0A6G1KQK8</accession>
<keyword evidence="2" id="KW-1133">Transmembrane helix</keyword>
<gene>
    <name evidence="4" type="ORF">K504DRAFT_529385</name>
</gene>
<keyword evidence="3" id="KW-0732">Signal</keyword>
<evidence type="ECO:0000256" key="1">
    <source>
        <dbReference type="SAM" id="MobiDB-lite"/>
    </source>
</evidence>
<dbReference type="AlphaFoldDB" id="A0A6G1KQK8"/>
<evidence type="ECO:0000313" key="4">
    <source>
        <dbReference type="EMBL" id="KAF2715176.1"/>
    </source>
</evidence>
<feature type="signal peptide" evidence="3">
    <location>
        <begin position="1"/>
        <end position="30"/>
    </location>
</feature>
<dbReference type="Proteomes" id="UP000799428">
    <property type="component" value="Unassembled WGS sequence"/>
</dbReference>
<keyword evidence="2" id="KW-0812">Transmembrane</keyword>
<dbReference type="EMBL" id="MU005764">
    <property type="protein sequence ID" value="KAF2715176.1"/>
    <property type="molecule type" value="Genomic_DNA"/>
</dbReference>
<evidence type="ECO:0000256" key="3">
    <source>
        <dbReference type="SAM" id="SignalP"/>
    </source>
</evidence>
<reference evidence="4" key="1">
    <citation type="journal article" date="2020" name="Stud. Mycol.">
        <title>101 Dothideomycetes genomes: a test case for predicting lifestyles and emergence of pathogens.</title>
        <authorList>
            <person name="Haridas S."/>
            <person name="Albert R."/>
            <person name="Binder M."/>
            <person name="Bloem J."/>
            <person name="Labutti K."/>
            <person name="Salamov A."/>
            <person name="Andreopoulos B."/>
            <person name="Baker S."/>
            <person name="Barry K."/>
            <person name="Bills G."/>
            <person name="Bluhm B."/>
            <person name="Cannon C."/>
            <person name="Castanera R."/>
            <person name="Culley D."/>
            <person name="Daum C."/>
            <person name="Ezra D."/>
            <person name="Gonzalez J."/>
            <person name="Henrissat B."/>
            <person name="Kuo A."/>
            <person name="Liang C."/>
            <person name="Lipzen A."/>
            <person name="Lutzoni F."/>
            <person name="Magnuson J."/>
            <person name="Mondo S."/>
            <person name="Nolan M."/>
            <person name="Ohm R."/>
            <person name="Pangilinan J."/>
            <person name="Park H.-J."/>
            <person name="Ramirez L."/>
            <person name="Alfaro M."/>
            <person name="Sun H."/>
            <person name="Tritt A."/>
            <person name="Yoshinaga Y."/>
            <person name="Zwiers L.-H."/>
            <person name="Turgeon B."/>
            <person name="Goodwin S."/>
            <person name="Spatafora J."/>
            <person name="Crous P."/>
            <person name="Grigoriev I."/>
        </authorList>
    </citation>
    <scope>NUCLEOTIDE SEQUENCE</scope>
    <source>
        <strain evidence="4">CBS 279.74</strain>
    </source>
</reference>